<dbReference type="Gene3D" id="1.10.10.10">
    <property type="entry name" value="Winged helix-like DNA-binding domain superfamily/Winged helix DNA-binding domain"/>
    <property type="match status" value="1"/>
</dbReference>
<comment type="caution">
    <text evidence="2">The sequence shown here is derived from an EMBL/GenBank/DDBJ whole genome shotgun (WGS) entry which is preliminary data.</text>
</comment>
<evidence type="ECO:0000259" key="1">
    <source>
        <dbReference type="Pfam" id="PF09339"/>
    </source>
</evidence>
<protein>
    <submittedName>
        <fullName evidence="2">IclR family transcriptional regulator</fullName>
    </submittedName>
</protein>
<dbReference type="EMBL" id="BBIO01000011">
    <property type="protein sequence ID" value="GAK45739.1"/>
    <property type="molecule type" value="Genomic_DNA"/>
</dbReference>
<dbReference type="Proteomes" id="UP000028702">
    <property type="component" value="Unassembled WGS sequence"/>
</dbReference>
<accession>A0A081BCH1</accession>
<dbReference type="InterPro" id="IPR005471">
    <property type="entry name" value="Tscrpt_reg_IclR_N"/>
</dbReference>
<proteinExistence type="predicted"/>
<dbReference type="SUPFAM" id="SSF46785">
    <property type="entry name" value="Winged helix' DNA-binding domain"/>
    <property type="match status" value="1"/>
</dbReference>
<gene>
    <name evidence="2" type="ORF">M2A_2238</name>
</gene>
<organism evidence="2 3">
    <name type="scientific">Tepidicaulis marinus</name>
    <dbReference type="NCBI Taxonomy" id="1333998"/>
    <lineage>
        <taxon>Bacteria</taxon>
        <taxon>Pseudomonadati</taxon>
        <taxon>Pseudomonadota</taxon>
        <taxon>Alphaproteobacteria</taxon>
        <taxon>Hyphomicrobiales</taxon>
        <taxon>Parvibaculaceae</taxon>
        <taxon>Tepidicaulis</taxon>
    </lineage>
</organism>
<dbReference type="Pfam" id="PF09339">
    <property type="entry name" value="HTH_IclR"/>
    <property type="match status" value="1"/>
</dbReference>
<name>A0A081BCH1_9HYPH</name>
<feature type="domain" description="HTH iclR-type" evidence="1">
    <location>
        <begin position="59"/>
        <end position="96"/>
    </location>
</feature>
<dbReference type="InterPro" id="IPR036388">
    <property type="entry name" value="WH-like_DNA-bd_sf"/>
</dbReference>
<dbReference type="STRING" id="1333998.M2A_2238"/>
<keyword evidence="3" id="KW-1185">Reference proteome</keyword>
<dbReference type="AlphaFoldDB" id="A0A081BCH1"/>
<dbReference type="GO" id="GO:0003677">
    <property type="term" value="F:DNA binding"/>
    <property type="evidence" value="ECO:0007669"/>
    <property type="project" value="InterPro"/>
</dbReference>
<dbReference type="GO" id="GO:0006355">
    <property type="term" value="P:regulation of DNA-templated transcription"/>
    <property type="evidence" value="ECO:0007669"/>
    <property type="project" value="InterPro"/>
</dbReference>
<sequence>MTSSNSIDGNKEAGISLDPALLERYLAFLDRLYETRMRLHVGDAQAAVMRILTRACTIEGEPGVSLHALARQTGIPRETLRRKIGTLINKRFVEQDAEKRFRPTGAYRQASRQDMIETAREMLKLAEELRPFIEKLDGKK</sequence>
<dbReference type="RefSeq" id="WP_045447254.1">
    <property type="nucleotide sequence ID" value="NZ_BBIO01000011.1"/>
</dbReference>
<dbReference type="InterPro" id="IPR036390">
    <property type="entry name" value="WH_DNA-bd_sf"/>
</dbReference>
<reference evidence="2 3" key="1">
    <citation type="submission" date="2014-07" db="EMBL/GenBank/DDBJ databases">
        <title>Tepidicaulis marinum gen. nov., sp. nov., a novel marine bacterium denitrifying nitrate to nitrous oxide strictly under microaerobic conditions.</title>
        <authorList>
            <person name="Takeuchi M."/>
            <person name="Yamagishi T."/>
            <person name="Kamagata Y."/>
            <person name="Oshima K."/>
            <person name="Hattori M."/>
            <person name="Katayama T."/>
            <person name="Hanada S."/>
            <person name="Tamaki H."/>
            <person name="Marumo K."/>
            <person name="Maeda H."/>
            <person name="Nedachi M."/>
            <person name="Iwasaki W."/>
            <person name="Suwa Y."/>
            <person name="Sakata S."/>
        </authorList>
    </citation>
    <scope>NUCLEOTIDE SEQUENCE [LARGE SCALE GENOMIC DNA]</scope>
    <source>
        <strain evidence="2 3">MA2</strain>
    </source>
</reference>
<evidence type="ECO:0000313" key="2">
    <source>
        <dbReference type="EMBL" id="GAK45739.1"/>
    </source>
</evidence>
<evidence type="ECO:0000313" key="3">
    <source>
        <dbReference type="Proteomes" id="UP000028702"/>
    </source>
</evidence>